<evidence type="ECO:0000313" key="2">
    <source>
        <dbReference type="EMBL" id="KXO08913.1"/>
    </source>
</evidence>
<dbReference type="Pfam" id="PF09346">
    <property type="entry name" value="SMI1_KNR4"/>
    <property type="match status" value="1"/>
</dbReference>
<keyword evidence="3" id="KW-1185">Reference proteome</keyword>
<reference evidence="3" key="1">
    <citation type="submission" date="2015-12" db="EMBL/GenBank/DDBJ databases">
        <authorList>
            <person name="Lima A."/>
            <person name="Farahani Zayas N."/>
            <person name="Castro Da Silva M.A."/>
            <person name="Cabral A."/>
            <person name="Pessatti M.L."/>
        </authorList>
    </citation>
    <scope>NUCLEOTIDE SEQUENCE [LARGE SCALE GENOMIC DNA]</scope>
    <source>
        <strain evidence="3">LAMA 842</strain>
    </source>
</reference>
<evidence type="ECO:0000313" key="3">
    <source>
        <dbReference type="Proteomes" id="UP000070282"/>
    </source>
</evidence>
<dbReference type="SUPFAM" id="SSF160631">
    <property type="entry name" value="SMI1/KNR4-like"/>
    <property type="match status" value="1"/>
</dbReference>
<dbReference type="RefSeq" id="WP_061332442.1">
    <property type="nucleotide sequence ID" value="NZ_LOCO01000012.1"/>
</dbReference>
<comment type="caution">
    <text evidence="2">The sequence shown here is derived from an EMBL/GenBank/DDBJ whole genome shotgun (WGS) entry which is preliminary data.</text>
</comment>
<gene>
    <name evidence="2" type="ORF">J122_2393</name>
</gene>
<dbReference type="InterPro" id="IPR018958">
    <property type="entry name" value="Knr4/Smi1-like_dom"/>
</dbReference>
<proteinExistence type="predicted"/>
<accession>A0A137S907</accession>
<dbReference type="Proteomes" id="UP000070282">
    <property type="component" value="Unassembled WGS sequence"/>
</dbReference>
<dbReference type="AlphaFoldDB" id="A0A137S907"/>
<dbReference type="InterPro" id="IPR037883">
    <property type="entry name" value="Knr4/Smi1-like_sf"/>
</dbReference>
<feature type="domain" description="Knr4/Smi1-like" evidence="1">
    <location>
        <begin position="35"/>
        <end position="155"/>
    </location>
</feature>
<protein>
    <recommendedName>
        <fullName evidence="1">Knr4/Smi1-like domain-containing protein</fullName>
    </recommendedName>
</protein>
<dbReference type="EMBL" id="LOCO01000012">
    <property type="protein sequence ID" value="KXO08913.1"/>
    <property type="molecule type" value="Genomic_DNA"/>
</dbReference>
<sequence>MDWKKEIVTLAYVKQALADLDVHDLWPHCLPEVAATTREIELAESQLGFALDEQYAGFLRHANGWNGFYQSVDLFGTKDLIGNEKMAVAQEMLNSVEEVVLSNCQIERNDLFPIAASSIDMDLFLMVKPTASKAGLVYWFAGSKIDHYPNFEEFFLAMVDYNREEFEDLKREAGLN</sequence>
<name>A0A137S907_9GAMM</name>
<organism evidence="2 3">
    <name type="scientific">Marinobacter excellens LAMA 842</name>
    <dbReference type="NCBI Taxonomy" id="1306954"/>
    <lineage>
        <taxon>Bacteria</taxon>
        <taxon>Pseudomonadati</taxon>
        <taxon>Pseudomonadota</taxon>
        <taxon>Gammaproteobacteria</taxon>
        <taxon>Pseudomonadales</taxon>
        <taxon>Marinobacteraceae</taxon>
        <taxon>Marinobacter</taxon>
    </lineage>
</organism>
<dbReference type="PATRIC" id="fig|1306954.6.peg.679"/>
<dbReference type="Gene3D" id="3.40.1580.10">
    <property type="entry name" value="SMI1/KNR4-like"/>
    <property type="match status" value="1"/>
</dbReference>
<evidence type="ECO:0000259" key="1">
    <source>
        <dbReference type="Pfam" id="PF09346"/>
    </source>
</evidence>